<dbReference type="Gene3D" id="1.10.1200.120">
    <property type="entry name" value="Large-conductance mechanosensitive channel, MscL, domain 1"/>
    <property type="match status" value="1"/>
</dbReference>
<comment type="caution">
    <text evidence="10">Lacks conserved residue(s) required for the propagation of feature annotation.</text>
</comment>
<dbReference type="RefSeq" id="WP_188533351.1">
    <property type="nucleotide sequence ID" value="NZ_BMGR01000019.1"/>
</dbReference>
<reference evidence="11" key="2">
    <citation type="submission" date="2020-09" db="EMBL/GenBank/DDBJ databases">
        <authorList>
            <person name="Sun Q."/>
            <person name="Zhou Y."/>
        </authorList>
    </citation>
    <scope>NUCLEOTIDE SEQUENCE</scope>
    <source>
        <strain evidence="11">CGMCC 1.12987</strain>
    </source>
</reference>
<dbReference type="NCBIfam" id="TIGR00220">
    <property type="entry name" value="mscL"/>
    <property type="match status" value="1"/>
</dbReference>
<proteinExistence type="inferred from homology"/>
<dbReference type="PANTHER" id="PTHR30266">
    <property type="entry name" value="MECHANOSENSITIVE CHANNEL MSCL"/>
    <property type="match status" value="1"/>
</dbReference>
<comment type="similarity">
    <text evidence="2 10">Belongs to the MscL family.</text>
</comment>
<sequence length="162" mass="17561">MGNLVKEFKEFAVKGNVIDLAVGVIIGGAFGKIVTSLVNDIIMPPFGKLLGNVNFADLFINLEPERRLENGEPITSLAQATGAGVPVIAYGQFINITINFLIVAFCIFLFIKGINSLRRKNEEAEKPPAAPTEKECPYCLSKVPVKASRCAHCTSHLVEEKA</sequence>
<evidence type="ECO:0000256" key="4">
    <source>
        <dbReference type="ARBA" id="ARBA00022475"/>
    </source>
</evidence>
<dbReference type="SUPFAM" id="SSF81330">
    <property type="entry name" value="Gated mechanosensitive channel"/>
    <property type="match status" value="1"/>
</dbReference>
<dbReference type="AlphaFoldDB" id="A0A917G624"/>
<dbReference type="InterPro" id="IPR019823">
    <property type="entry name" value="Mechanosensitive_channel_CS"/>
</dbReference>
<comment type="caution">
    <text evidence="11">The sequence shown here is derived from an EMBL/GenBank/DDBJ whole genome shotgun (WGS) entry which is preliminary data.</text>
</comment>
<dbReference type="NCBIfam" id="NF001843">
    <property type="entry name" value="PRK00567.1-4"/>
    <property type="match status" value="1"/>
</dbReference>
<dbReference type="InterPro" id="IPR037673">
    <property type="entry name" value="MSC/AndL"/>
</dbReference>
<evidence type="ECO:0000256" key="3">
    <source>
        <dbReference type="ARBA" id="ARBA00022448"/>
    </source>
</evidence>
<evidence type="ECO:0000313" key="12">
    <source>
        <dbReference type="Proteomes" id="UP000644756"/>
    </source>
</evidence>
<evidence type="ECO:0000256" key="1">
    <source>
        <dbReference type="ARBA" id="ARBA00004651"/>
    </source>
</evidence>
<protein>
    <recommendedName>
        <fullName evidence="10">Large-conductance mechanosensitive channel</fullName>
    </recommendedName>
</protein>
<keyword evidence="6 10" id="KW-1133">Transmembrane helix</keyword>
<evidence type="ECO:0000256" key="8">
    <source>
        <dbReference type="ARBA" id="ARBA00023136"/>
    </source>
</evidence>
<keyword evidence="4 10" id="KW-1003">Cell membrane</keyword>
<dbReference type="Pfam" id="PF01741">
    <property type="entry name" value="MscL"/>
    <property type="match status" value="1"/>
</dbReference>
<evidence type="ECO:0000256" key="7">
    <source>
        <dbReference type="ARBA" id="ARBA00023065"/>
    </source>
</evidence>
<dbReference type="EMBL" id="BMGR01000019">
    <property type="protein sequence ID" value="GGG23623.1"/>
    <property type="molecule type" value="Genomic_DNA"/>
</dbReference>
<evidence type="ECO:0000256" key="5">
    <source>
        <dbReference type="ARBA" id="ARBA00022692"/>
    </source>
</evidence>
<dbReference type="InterPro" id="IPR001185">
    <property type="entry name" value="MS_channel"/>
</dbReference>
<comment type="subunit">
    <text evidence="10">Homopentamer.</text>
</comment>
<comment type="subcellular location">
    <subcellularLocation>
        <location evidence="1 10">Cell membrane</location>
        <topology evidence="1 10">Multi-pass membrane protein</topology>
    </subcellularLocation>
</comment>
<dbReference type="Proteomes" id="UP000644756">
    <property type="component" value="Unassembled WGS sequence"/>
</dbReference>
<evidence type="ECO:0000256" key="2">
    <source>
        <dbReference type="ARBA" id="ARBA00007254"/>
    </source>
</evidence>
<keyword evidence="8 10" id="KW-0472">Membrane</keyword>
<dbReference type="PRINTS" id="PR01264">
    <property type="entry name" value="MECHCHANNEL"/>
</dbReference>
<evidence type="ECO:0000256" key="6">
    <source>
        <dbReference type="ARBA" id="ARBA00022989"/>
    </source>
</evidence>
<dbReference type="GO" id="GO:0008381">
    <property type="term" value="F:mechanosensitive monoatomic ion channel activity"/>
    <property type="evidence" value="ECO:0007669"/>
    <property type="project" value="UniProtKB-UniRule"/>
</dbReference>
<feature type="transmembrane region" description="Helical" evidence="10">
    <location>
        <begin position="87"/>
        <end position="111"/>
    </location>
</feature>
<evidence type="ECO:0000256" key="10">
    <source>
        <dbReference type="HAMAP-Rule" id="MF_00115"/>
    </source>
</evidence>
<dbReference type="PROSITE" id="PS01327">
    <property type="entry name" value="MSCL"/>
    <property type="match status" value="1"/>
</dbReference>
<gene>
    <name evidence="10 11" type="primary">mscL</name>
    <name evidence="11" type="ORF">GCM10010916_45220</name>
</gene>
<evidence type="ECO:0000313" key="11">
    <source>
        <dbReference type="EMBL" id="GGG23623.1"/>
    </source>
</evidence>
<accession>A0A917G624</accession>
<dbReference type="NCBIfam" id="NF010557">
    <property type="entry name" value="PRK13952.1"/>
    <property type="match status" value="1"/>
</dbReference>
<dbReference type="InterPro" id="IPR036019">
    <property type="entry name" value="MscL_channel"/>
</dbReference>
<dbReference type="GO" id="GO:0005886">
    <property type="term" value="C:plasma membrane"/>
    <property type="evidence" value="ECO:0007669"/>
    <property type="project" value="UniProtKB-SubCell"/>
</dbReference>
<keyword evidence="7 10" id="KW-0406">Ion transport</keyword>
<dbReference type="PANTHER" id="PTHR30266:SF2">
    <property type="entry name" value="LARGE-CONDUCTANCE MECHANOSENSITIVE CHANNEL"/>
    <property type="match status" value="1"/>
</dbReference>
<name>A0A917G624_9BACL</name>
<evidence type="ECO:0000256" key="9">
    <source>
        <dbReference type="ARBA" id="ARBA00023303"/>
    </source>
</evidence>
<comment type="function">
    <text evidence="10">Channel that opens in response to stretch forces in the membrane lipid bilayer. May participate in the regulation of osmotic pressure changes within the cell.</text>
</comment>
<keyword evidence="5 10" id="KW-0812">Transmembrane</keyword>
<dbReference type="HAMAP" id="MF_00115">
    <property type="entry name" value="MscL"/>
    <property type="match status" value="1"/>
</dbReference>
<keyword evidence="3 10" id="KW-0813">Transport</keyword>
<reference evidence="11" key="1">
    <citation type="journal article" date="2014" name="Int. J. Syst. Evol. Microbiol.">
        <title>Complete genome sequence of Corynebacterium casei LMG S-19264T (=DSM 44701T), isolated from a smear-ripened cheese.</title>
        <authorList>
            <consortium name="US DOE Joint Genome Institute (JGI-PGF)"/>
            <person name="Walter F."/>
            <person name="Albersmeier A."/>
            <person name="Kalinowski J."/>
            <person name="Ruckert C."/>
        </authorList>
    </citation>
    <scope>NUCLEOTIDE SEQUENCE</scope>
    <source>
        <strain evidence="11">CGMCC 1.12987</strain>
    </source>
</reference>
<keyword evidence="12" id="KW-1185">Reference proteome</keyword>
<keyword evidence="9 10" id="KW-0407">Ion channel</keyword>
<organism evidence="11 12">
    <name type="scientific">Paenibacillus abyssi</name>
    <dbReference type="NCBI Taxonomy" id="1340531"/>
    <lineage>
        <taxon>Bacteria</taxon>
        <taxon>Bacillati</taxon>
        <taxon>Bacillota</taxon>
        <taxon>Bacilli</taxon>
        <taxon>Bacillales</taxon>
        <taxon>Paenibacillaceae</taxon>
        <taxon>Paenibacillus</taxon>
    </lineage>
</organism>